<dbReference type="PROSITE" id="PS51925">
    <property type="entry name" value="SWIB_MDM2"/>
    <property type="match status" value="1"/>
</dbReference>
<dbReference type="CDD" id="cd10567">
    <property type="entry name" value="SWIB-MDM2_like"/>
    <property type="match status" value="1"/>
</dbReference>
<dbReference type="Gene3D" id="1.10.245.10">
    <property type="entry name" value="SWIB/MDM2 domain"/>
    <property type="match status" value="1"/>
</dbReference>
<dbReference type="InterPro" id="IPR003121">
    <property type="entry name" value="SWIB_MDM2_domain"/>
</dbReference>
<dbReference type="Pfam" id="PF02201">
    <property type="entry name" value="SWIB"/>
    <property type="match status" value="1"/>
</dbReference>
<dbReference type="InterPro" id="IPR019835">
    <property type="entry name" value="SWIB_domain"/>
</dbReference>
<feature type="domain" description="DM2" evidence="1">
    <location>
        <begin position="176"/>
        <end position="263"/>
    </location>
</feature>
<sequence length="270" mass="30524">MTDVVSTNDIAAVPVIAKVKKTVTRKKKTVTSVDGIPSSLPPAVLVTPVTPTVEVTIEEAKLTNVPVPVPISEVCIKTEIMEEVVIPVASPILEENTSTISDVIVDEKKKPAKRVATKEKLLSDMDTFYNKIKPILEAAPGSKQNLKDVIRIQSDMRRILKVRNPDKKVKDNTNSGFMKPIRVSEELRRFLEADGGMTDTITRAYLTTRLCNYIKKNNLQNPDDKRIIFPDENLVRLFAIQENEQEPLTYYNIQKRIQRHIFRLEEETTA</sequence>
<dbReference type="InterPro" id="IPR036885">
    <property type="entry name" value="SWIB_MDM2_dom_sf"/>
</dbReference>
<dbReference type="PANTHER" id="PTHR13844">
    <property type="entry name" value="SWI/SNF-RELATED MATRIX-ASSOCIATED ACTIN-DEPENDENT REGULATOR OF CHROMATIN SUBFAMILY D"/>
    <property type="match status" value="1"/>
</dbReference>
<accession>A0A6C0CZ86</accession>
<proteinExistence type="predicted"/>
<dbReference type="SMART" id="SM00151">
    <property type="entry name" value="SWIB"/>
    <property type="match status" value="1"/>
</dbReference>
<evidence type="ECO:0000313" key="2">
    <source>
        <dbReference type="EMBL" id="QHT10136.1"/>
    </source>
</evidence>
<dbReference type="EMBL" id="MN739518">
    <property type="protein sequence ID" value="QHT10136.1"/>
    <property type="molecule type" value="Genomic_DNA"/>
</dbReference>
<reference evidence="2" key="1">
    <citation type="journal article" date="2020" name="Nature">
        <title>Giant virus diversity and host interactions through global metagenomics.</title>
        <authorList>
            <person name="Schulz F."/>
            <person name="Roux S."/>
            <person name="Paez-Espino D."/>
            <person name="Jungbluth S."/>
            <person name="Walsh D.A."/>
            <person name="Denef V.J."/>
            <person name="McMahon K.D."/>
            <person name="Konstantinidis K.T."/>
            <person name="Eloe-Fadrosh E.A."/>
            <person name="Kyrpides N.C."/>
            <person name="Woyke T."/>
        </authorList>
    </citation>
    <scope>NUCLEOTIDE SEQUENCE</scope>
    <source>
        <strain evidence="2">GVMAG-M-3300023174-104</strain>
    </source>
</reference>
<dbReference type="SUPFAM" id="SSF47592">
    <property type="entry name" value="SWIB/MDM2 domain"/>
    <property type="match status" value="1"/>
</dbReference>
<name>A0A6C0CZ86_9ZZZZ</name>
<organism evidence="2">
    <name type="scientific">viral metagenome</name>
    <dbReference type="NCBI Taxonomy" id="1070528"/>
    <lineage>
        <taxon>unclassified sequences</taxon>
        <taxon>metagenomes</taxon>
        <taxon>organismal metagenomes</taxon>
    </lineage>
</organism>
<dbReference type="AlphaFoldDB" id="A0A6C0CZ86"/>
<protein>
    <recommendedName>
        <fullName evidence="1">DM2 domain-containing protein</fullName>
    </recommendedName>
</protein>
<evidence type="ECO:0000259" key="1">
    <source>
        <dbReference type="PROSITE" id="PS51925"/>
    </source>
</evidence>